<dbReference type="GO" id="GO:0008726">
    <property type="term" value="F:alkanesulfonate monooxygenase activity"/>
    <property type="evidence" value="ECO:0007669"/>
    <property type="project" value="TreeGrafter"/>
</dbReference>
<feature type="domain" description="Luciferase-like" evidence="5">
    <location>
        <begin position="20"/>
        <end position="297"/>
    </location>
</feature>
<dbReference type="OrthoDB" id="9814695at2"/>
<dbReference type="Gene3D" id="3.20.20.30">
    <property type="entry name" value="Luciferase-like domain"/>
    <property type="match status" value="1"/>
</dbReference>
<evidence type="ECO:0000256" key="1">
    <source>
        <dbReference type="ARBA" id="ARBA00022630"/>
    </source>
</evidence>
<reference evidence="6 7" key="1">
    <citation type="submission" date="2019-04" db="EMBL/GenBank/DDBJ databases">
        <title>Whole genome sequencing of Brevibacillus sp. TGS2-1.</title>
        <authorList>
            <person name="Choi A."/>
        </authorList>
    </citation>
    <scope>NUCLEOTIDE SEQUENCE [LARGE SCALE GENOMIC DNA]</scope>
    <source>
        <strain evidence="6 7">TGS2-1</strain>
    </source>
</reference>
<keyword evidence="4" id="KW-0503">Monooxygenase</keyword>
<accession>A0A4U2Y3M0</accession>
<evidence type="ECO:0000259" key="5">
    <source>
        <dbReference type="Pfam" id="PF00296"/>
    </source>
</evidence>
<dbReference type="SUPFAM" id="SSF51679">
    <property type="entry name" value="Bacterial luciferase-like"/>
    <property type="match status" value="1"/>
</dbReference>
<dbReference type="AlphaFoldDB" id="A0A4U2Y3M0"/>
<evidence type="ECO:0000313" key="6">
    <source>
        <dbReference type="EMBL" id="TKI55066.1"/>
    </source>
</evidence>
<keyword evidence="1" id="KW-0285">Flavoprotein</keyword>
<name>A0A4U2Y3M0_9BACL</name>
<dbReference type="GO" id="GO:0046306">
    <property type="term" value="P:alkanesulfonate catabolic process"/>
    <property type="evidence" value="ECO:0007669"/>
    <property type="project" value="TreeGrafter"/>
</dbReference>
<dbReference type="EMBL" id="SZNK01000001">
    <property type="protein sequence ID" value="TKI55066.1"/>
    <property type="molecule type" value="Genomic_DNA"/>
</dbReference>
<dbReference type="InterPro" id="IPR050172">
    <property type="entry name" value="SsuD_RutA_monooxygenase"/>
</dbReference>
<evidence type="ECO:0000313" key="7">
    <source>
        <dbReference type="Proteomes" id="UP000307841"/>
    </source>
</evidence>
<keyword evidence="2" id="KW-0288">FMN</keyword>
<evidence type="ECO:0000256" key="2">
    <source>
        <dbReference type="ARBA" id="ARBA00022643"/>
    </source>
</evidence>
<sequence length="328" mass="37243">MRNTVEVYSDFKLPISQDYHLDEILQTMKSLECNHFTGVLLSYKNSTLDPFVVACAVLQHTTTFTPLVAVQPYNMPPHSLAKKVHAICHLYNRRINLNMISGSIKQDLLEVKESLDKKGRYHRLVEYTNIIRKLFASSEPLTWESINYQYDQLTINSALPSEIIPKLFVASGSLSSLAMDAIRSCGDSALMIPDCLDQFLHDFHFPLKDAGLEFGIKINIIARPTADEALQVAKQEKTIFRVRQLFKSQRQQAGMYSLLEKDVFFPRTDMDGDSSLVVGSYDKVTEYLTRYVEYGVRSIIIGNAYTSPEEMKHCGEIIDRLNHCVAAS</sequence>
<dbReference type="InterPro" id="IPR036661">
    <property type="entry name" value="Luciferase-like_sf"/>
</dbReference>
<proteinExistence type="predicted"/>
<keyword evidence="7" id="KW-1185">Reference proteome</keyword>
<dbReference type="InterPro" id="IPR011251">
    <property type="entry name" value="Luciferase-like_dom"/>
</dbReference>
<dbReference type="Proteomes" id="UP000307841">
    <property type="component" value="Unassembled WGS sequence"/>
</dbReference>
<comment type="caution">
    <text evidence="6">The sequence shown here is derived from an EMBL/GenBank/DDBJ whole genome shotgun (WGS) entry which is preliminary data.</text>
</comment>
<keyword evidence="3" id="KW-0560">Oxidoreductase</keyword>
<dbReference type="PANTHER" id="PTHR42847">
    <property type="entry name" value="ALKANESULFONATE MONOOXYGENASE"/>
    <property type="match status" value="1"/>
</dbReference>
<dbReference type="PANTHER" id="PTHR42847:SF4">
    <property type="entry name" value="ALKANESULFONATE MONOOXYGENASE-RELATED"/>
    <property type="match status" value="1"/>
</dbReference>
<evidence type="ECO:0000256" key="3">
    <source>
        <dbReference type="ARBA" id="ARBA00023002"/>
    </source>
</evidence>
<evidence type="ECO:0000256" key="4">
    <source>
        <dbReference type="ARBA" id="ARBA00023033"/>
    </source>
</evidence>
<organism evidence="6 7">
    <name type="scientific">Brevibacillus antibioticus</name>
    <dbReference type="NCBI Taxonomy" id="2570228"/>
    <lineage>
        <taxon>Bacteria</taxon>
        <taxon>Bacillati</taxon>
        <taxon>Bacillota</taxon>
        <taxon>Bacilli</taxon>
        <taxon>Bacillales</taxon>
        <taxon>Paenibacillaceae</taxon>
        <taxon>Brevibacillus</taxon>
    </lineage>
</organism>
<protein>
    <submittedName>
        <fullName evidence="6">LLM class flavin-dependent oxidoreductase</fullName>
    </submittedName>
</protein>
<dbReference type="RefSeq" id="WP_162309043.1">
    <property type="nucleotide sequence ID" value="NZ_SZNK01000001.1"/>
</dbReference>
<gene>
    <name evidence="6" type="ORF">E8L90_06125</name>
</gene>
<dbReference type="Pfam" id="PF00296">
    <property type="entry name" value="Bac_luciferase"/>
    <property type="match status" value="1"/>
</dbReference>